<dbReference type="EMBL" id="KZ857436">
    <property type="protein sequence ID" value="RDX45586.1"/>
    <property type="molecule type" value="Genomic_DNA"/>
</dbReference>
<protein>
    <submittedName>
        <fullName evidence="2">Uncharacterized protein</fullName>
    </submittedName>
</protein>
<dbReference type="AlphaFoldDB" id="A0A371CZ80"/>
<feature type="compositionally biased region" description="Basic and acidic residues" evidence="1">
    <location>
        <begin position="112"/>
        <end position="129"/>
    </location>
</feature>
<organism evidence="2 3">
    <name type="scientific">Lentinus brumalis</name>
    <dbReference type="NCBI Taxonomy" id="2498619"/>
    <lineage>
        <taxon>Eukaryota</taxon>
        <taxon>Fungi</taxon>
        <taxon>Dikarya</taxon>
        <taxon>Basidiomycota</taxon>
        <taxon>Agaricomycotina</taxon>
        <taxon>Agaricomycetes</taxon>
        <taxon>Polyporales</taxon>
        <taxon>Polyporaceae</taxon>
        <taxon>Lentinus</taxon>
    </lineage>
</organism>
<dbReference type="Proteomes" id="UP000256964">
    <property type="component" value="Unassembled WGS sequence"/>
</dbReference>
<name>A0A371CZ80_9APHY</name>
<gene>
    <name evidence="2" type="ORF">OH76DRAFT_948743</name>
</gene>
<evidence type="ECO:0000313" key="3">
    <source>
        <dbReference type="Proteomes" id="UP000256964"/>
    </source>
</evidence>
<sequence length="159" mass="17560">MFDVLTLDAAMTCLWLLLPCTRLRWHMDRFFFFDRKTSILTSTSTPRLPTTDPDQRLDATDHRDRPPSRNVHQCHAFHPPAGVAGCGAIQDAGEDATGRQEDASAPSPEAPNGRERDQQEAAGRGEEWLKRFPGRGAGLLVAPGVSTRLRSLLAARRGN</sequence>
<proteinExistence type="predicted"/>
<feature type="compositionally biased region" description="Basic and acidic residues" evidence="1">
    <location>
        <begin position="53"/>
        <end position="67"/>
    </location>
</feature>
<keyword evidence="3" id="KW-1185">Reference proteome</keyword>
<feature type="compositionally biased region" description="Low complexity" evidence="1">
    <location>
        <begin position="42"/>
        <end position="52"/>
    </location>
</feature>
<accession>A0A371CZ80</accession>
<reference evidence="2 3" key="1">
    <citation type="journal article" date="2018" name="Biotechnol. Biofuels">
        <title>Integrative visual omics of the white-rot fungus Polyporus brumalis exposes the biotechnological potential of its oxidative enzymes for delignifying raw plant biomass.</title>
        <authorList>
            <person name="Miyauchi S."/>
            <person name="Rancon A."/>
            <person name="Drula E."/>
            <person name="Hage H."/>
            <person name="Chaduli D."/>
            <person name="Favel A."/>
            <person name="Grisel S."/>
            <person name="Henrissat B."/>
            <person name="Herpoel-Gimbert I."/>
            <person name="Ruiz-Duenas F.J."/>
            <person name="Chevret D."/>
            <person name="Hainaut M."/>
            <person name="Lin J."/>
            <person name="Wang M."/>
            <person name="Pangilinan J."/>
            <person name="Lipzen A."/>
            <person name="Lesage-Meessen L."/>
            <person name="Navarro D."/>
            <person name="Riley R."/>
            <person name="Grigoriev I.V."/>
            <person name="Zhou S."/>
            <person name="Raouche S."/>
            <person name="Rosso M.N."/>
        </authorList>
    </citation>
    <scope>NUCLEOTIDE SEQUENCE [LARGE SCALE GENOMIC DNA]</scope>
    <source>
        <strain evidence="2 3">BRFM 1820</strain>
    </source>
</reference>
<evidence type="ECO:0000313" key="2">
    <source>
        <dbReference type="EMBL" id="RDX45586.1"/>
    </source>
</evidence>
<evidence type="ECO:0000256" key="1">
    <source>
        <dbReference type="SAM" id="MobiDB-lite"/>
    </source>
</evidence>
<feature type="region of interest" description="Disordered" evidence="1">
    <location>
        <begin position="42"/>
        <end position="129"/>
    </location>
</feature>